<dbReference type="SUPFAM" id="SSF54637">
    <property type="entry name" value="Thioesterase/thiol ester dehydrase-isomerase"/>
    <property type="match status" value="2"/>
</dbReference>
<dbReference type="AlphaFoldDB" id="E9T4M2"/>
<evidence type="ECO:0000313" key="4">
    <source>
        <dbReference type="Proteomes" id="UP000004245"/>
    </source>
</evidence>
<dbReference type="InterPro" id="IPR049449">
    <property type="entry name" value="TesB_ACOT8-like_N"/>
</dbReference>
<comment type="caution">
    <text evidence="3">The sequence shown here is derived from an EMBL/GenBank/DDBJ whole genome shotgun (WGS) entry which is preliminary data.</text>
</comment>
<keyword evidence="4" id="KW-1185">Reference proteome</keyword>
<dbReference type="HOGENOM" id="CLU_060311_0_0_11"/>
<dbReference type="Pfam" id="PF13622">
    <property type="entry name" value="4HBT_3"/>
    <property type="match status" value="1"/>
</dbReference>
<name>E9T4M2_RHOHA</name>
<evidence type="ECO:0000259" key="1">
    <source>
        <dbReference type="Pfam" id="PF13622"/>
    </source>
</evidence>
<evidence type="ECO:0000259" key="2">
    <source>
        <dbReference type="Pfam" id="PF20789"/>
    </source>
</evidence>
<evidence type="ECO:0008006" key="5">
    <source>
        <dbReference type="Google" id="ProtNLM"/>
    </source>
</evidence>
<organism evidence="3 4">
    <name type="scientific">Prescottella equi ATCC 33707</name>
    <dbReference type="NCBI Taxonomy" id="525370"/>
    <lineage>
        <taxon>Bacteria</taxon>
        <taxon>Bacillati</taxon>
        <taxon>Actinomycetota</taxon>
        <taxon>Actinomycetes</taxon>
        <taxon>Mycobacteriales</taxon>
        <taxon>Nocardiaceae</taxon>
        <taxon>Prescottella</taxon>
    </lineage>
</organism>
<dbReference type="EMBL" id="ADNW02000014">
    <property type="protein sequence ID" value="EGD22894.1"/>
    <property type="molecule type" value="Genomic_DNA"/>
</dbReference>
<dbReference type="InterPro" id="IPR029069">
    <property type="entry name" value="HotDog_dom_sf"/>
</dbReference>
<proteinExistence type="predicted"/>
<accession>E9T4M2</accession>
<dbReference type="InterPro" id="IPR049450">
    <property type="entry name" value="ACOT8-like_C"/>
</dbReference>
<protein>
    <recommendedName>
        <fullName evidence="5">Acyl-CoA thioesterase</fullName>
    </recommendedName>
</protein>
<feature type="domain" description="Acyl-CoA thioesterase-like C-terminal" evidence="2">
    <location>
        <begin position="138"/>
        <end position="274"/>
    </location>
</feature>
<dbReference type="Gene3D" id="2.40.160.210">
    <property type="entry name" value="Acyl-CoA thioesterase, double hotdog domain"/>
    <property type="match status" value="1"/>
</dbReference>
<feature type="domain" description="Acyl-CoA thioesterase-like N-terminal HotDog" evidence="1">
    <location>
        <begin position="36"/>
        <end position="117"/>
    </location>
</feature>
<dbReference type="Pfam" id="PF20789">
    <property type="entry name" value="4HBT_3C"/>
    <property type="match status" value="1"/>
</dbReference>
<dbReference type="STRING" id="43767.A6I91_02875"/>
<sequence>MVVTQIVAPTHPFDVAVELSPELGAPGVFLGHTSPAYANMVGPFGGITAATLLRAVLQHPERLGDPLSLTVNFAGPIADGAFEVSARPTRTNRSTQHWSIELAQDGVVTTTATAVFGNRRDTWASTEIEAPPAPPADDVAAAGFPDFIAWARNYEMRFVAGELPTPEAGGQPDSTTTMWVRDAPPRALDFPALTSLCDVFYPRAFLRLGRYLPAGTVSLTVYFHADATLLAAQADDAVLATARAQRFGKGYFDQSGEIWGHDGALLATTHQLVYFKD</sequence>
<reference evidence="3" key="1">
    <citation type="submission" date="2011-01" db="EMBL/GenBank/DDBJ databases">
        <authorList>
            <person name="Muzny D."/>
            <person name="Qin X."/>
            <person name="Buhay C."/>
            <person name="Dugan-Rocha S."/>
            <person name="Ding Y."/>
            <person name="Chen G."/>
            <person name="Hawes A."/>
            <person name="Holder M."/>
            <person name="Jhangiani S."/>
            <person name="Johnson A."/>
            <person name="Khan Z."/>
            <person name="Li Z."/>
            <person name="Liu W."/>
            <person name="Liu X."/>
            <person name="Perez L."/>
            <person name="Shen H."/>
            <person name="Wang Q."/>
            <person name="Watt J."/>
            <person name="Xi L."/>
            <person name="Xin Y."/>
            <person name="Zhou J."/>
            <person name="Deng J."/>
            <person name="Jiang H."/>
            <person name="Liu Y."/>
            <person name="Qu J."/>
            <person name="Song X.-Z."/>
            <person name="Zhang L."/>
            <person name="Villasana D."/>
            <person name="Johnson A."/>
            <person name="Liu J."/>
            <person name="Liyanage D."/>
            <person name="Lorensuhewa L."/>
            <person name="Robinson T."/>
            <person name="Song A."/>
            <person name="Song B.-B."/>
            <person name="Dinh H."/>
            <person name="Thornton R."/>
            <person name="Coyle M."/>
            <person name="Francisco L."/>
            <person name="Jackson L."/>
            <person name="Javaid M."/>
            <person name="Korchina V."/>
            <person name="Kovar C."/>
            <person name="Mata R."/>
            <person name="Mathew T."/>
            <person name="Ngo R."/>
            <person name="Nguyen L."/>
            <person name="Nguyen N."/>
            <person name="Okwuonu G."/>
            <person name="Ongeri F."/>
            <person name="Pham C."/>
            <person name="Simmons D."/>
            <person name="Wilczek-Boney K."/>
            <person name="Hale W."/>
            <person name="Jakkamsetti A."/>
            <person name="Pham P."/>
            <person name="Ruth R."/>
            <person name="San Lucas F."/>
            <person name="Warren J."/>
            <person name="Zhang J."/>
            <person name="Zhao Z."/>
            <person name="Zhou C."/>
            <person name="Zhu D."/>
            <person name="Lee S."/>
            <person name="Bess C."/>
            <person name="Blankenburg K."/>
            <person name="Forbes L."/>
            <person name="Fu Q."/>
            <person name="Gubbala S."/>
            <person name="Hirani K."/>
            <person name="Jayaseelan J.C."/>
            <person name="Lara F."/>
            <person name="Munidasa M."/>
            <person name="Palculict T."/>
            <person name="Patil S."/>
            <person name="Pu L.-L."/>
            <person name="Saada N."/>
            <person name="Tang L."/>
            <person name="Weissenberger G."/>
            <person name="Zhu Y."/>
            <person name="Hemphill L."/>
            <person name="Shang Y."/>
            <person name="Youmans B."/>
            <person name="Ayvaz T."/>
            <person name="Ross M."/>
            <person name="Santibanez J."/>
            <person name="Aqrawi P."/>
            <person name="Gross S."/>
            <person name="Joshi V."/>
            <person name="Fowler G."/>
            <person name="Nazareth L."/>
            <person name="Reid J."/>
            <person name="Worley K."/>
            <person name="Petrosino J."/>
            <person name="Highlander S."/>
            <person name="Gibbs R."/>
        </authorList>
    </citation>
    <scope>NUCLEOTIDE SEQUENCE [LARGE SCALE GENOMIC DNA]</scope>
    <source>
        <strain evidence="3">ATCC 33707</strain>
    </source>
</reference>
<dbReference type="Proteomes" id="UP000004245">
    <property type="component" value="Unassembled WGS sequence"/>
</dbReference>
<dbReference type="InterPro" id="IPR042171">
    <property type="entry name" value="Acyl-CoA_hotdog"/>
</dbReference>
<evidence type="ECO:0000313" key="3">
    <source>
        <dbReference type="EMBL" id="EGD22894.1"/>
    </source>
</evidence>
<gene>
    <name evidence="3" type="ORF">HMPREF0724_13442</name>
</gene>